<evidence type="ECO:0000259" key="2">
    <source>
        <dbReference type="Pfam" id="PF16538"/>
    </source>
</evidence>
<comment type="caution">
    <text evidence="3">The sequence shown here is derived from an EMBL/GenBank/DDBJ whole genome shotgun (WGS) entry which is preliminary data.</text>
</comment>
<keyword evidence="4" id="KW-1185">Reference proteome</keyword>
<evidence type="ECO:0000313" key="4">
    <source>
        <dbReference type="Proteomes" id="UP000005953"/>
    </source>
</evidence>
<dbReference type="InterPro" id="IPR038165">
    <property type="entry name" value="FlgT_C_sf"/>
</dbReference>
<name>A4B9D2_9GAMM</name>
<reference evidence="3 4" key="1">
    <citation type="submission" date="2006-02" db="EMBL/GenBank/DDBJ databases">
        <authorList>
            <person name="Pinhassi J."/>
            <person name="Pedros-Alio C."/>
            <person name="Ferriera S."/>
            <person name="Johnson J."/>
            <person name="Kravitz S."/>
            <person name="Halpern A."/>
            <person name="Remington K."/>
            <person name="Beeson K."/>
            <person name="Tran B."/>
            <person name="Rogers Y.-H."/>
            <person name="Friedman R."/>
            <person name="Venter J.C."/>
        </authorList>
    </citation>
    <scope>NUCLEOTIDE SEQUENCE [LARGE SCALE GENOMIC DNA]</scope>
    <source>
        <strain evidence="3 4">MED297</strain>
    </source>
</reference>
<dbReference type="InterPro" id="IPR032388">
    <property type="entry name" value="FlgT_C"/>
</dbReference>
<sequence length="454" mass="49988">MWPKLLLCLTLMYASAAVGAGNVLLVTDLDDDNLNYRPDLRLLATSAINRLQDYEVANAKTSARPNSSEAIGAMIEAADRAGLEAVAVITLYTDRRDATLTASLYSVSTGELTIQRALEFRFRDMPPLLAQLEYELPLMLKREFRELGSVVKVDSDLVYFDLGRNAGVEPGQIYRVFRRGEEIKTRSGDSFGFVDEQTGVIEVVEVSAIYAIAEIHLGRMSIQFDDWVELTGQDFAVRGQVLSKLDNQIAVNIGRRAGVSPGAYFAIYKDIKAIDDDDAFRETIGRIRITEVSADTARGEIARSDHYRLAKALIQEGDYIDEVSYRHRNQLLFGQSSFGILGDTSSTWNAGLNLESGVRTDLAFRVRGAYGDTWFASLGANSALNHSESFRAGLDILYSEDGLGTYLFTDANIPTPLNRYMLFAIEAGYLLGGNDNAEGLSVGVTLKLGIDSLF</sequence>
<organism evidence="3 4">
    <name type="scientific">Reinekea blandensis MED297</name>
    <dbReference type="NCBI Taxonomy" id="314283"/>
    <lineage>
        <taxon>Bacteria</taxon>
        <taxon>Pseudomonadati</taxon>
        <taxon>Pseudomonadota</taxon>
        <taxon>Gammaproteobacteria</taxon>
        <taxon>Oceanospirillales</taxon>
        <taxon>Saccharospirillaceae</taxon>
        <taxon>Reinekea</taxon>
    </lineage>
</organism>
<feature type="signal peptide" evidence="1">
    <location>
        <begin position="1"/>
        <end position="20"/>
    </location>
</feature>
<evidence type="ECO:0000313" key="3">
    <source>
        <dbReference type="EMBL" id="EAR11233.1"/>
    </source>
</evidence>
<proteinExistence type="predicted"/>
<accession>A4B9D2</accession>
<dbReference type="RefSeq" id="WP_008044756.1">
    <property type="nucleotide sequence ID" value="NZ_CH724151.1"/>
</dbReference>
<gene>
    <name evidence="3" type="ORF">MED297_20137</name>
</gene>
<dbReference type="OrthoDB" id="6191002at2"/>
<dbReference type="Pfam" id="PF16538">
    <property type="entry name" value="FlgT_C"/>
    <property type="match status" value="1"/>
</dbReference>
<dbReference type="Proteomes" id="UP000005953">
    <property type="component" value="Unassembled WGS sequence"/>
</dbReference>
<feature type="domain" description="Flagellar assembly protein T C-terminal" evidence="2">
    <location>
        <begin position="246"/>
        <end position="304"/>
    </location>
</feature>
<protein>
    <recommendedName>
        <fullName evidence="2">Flagellar assembly protein T C-terminal domain-containing protein</fullName>
    </recommendedName>
</protein>
<dbReference type="EMBL" id="AAOE01000001">
    <property type="protein sequence ID" value="EAR11233.1"/>
    <property type="molecule type" value="Genomic_DNA"/>
</dbReference>
<evidence type="ECO:0000256" key="1">
    <source>
        <dbReference type="SAM" id="SignalP"/>
    </source>
</evidence>
<dbReference type="HOGENOM" id="CLU_602518_0_0_6"/>
<keyword evidence="1" id="KW-0732">Signal</keyword>
<dbReference type="STRING" id="314283.MED297_20137"/>
<dbReference type="Gene3D" id="2.40.10.410">
    <property type="entry name" value="FlgT, C-terminal domain"/>
    <property type="match status" value="2"/>
</dbReference>
<dbReference type="AlphaFoldDB" id="A4B9D2"/>
<feature type="chain" id="PRO_5002665070" description="Flagellar assembly protein T C-terminal domain-containing protein" evidence="1">
    <location>
        <begin position="21"/>
        <end position="454"/>
    </location>
</feature>